<evidence type="ECO:0000259" key="13">
    <source>
        <dbReference type="Pfam" id="PF17900"/>
    </source>
</evidence>
<feature type="domain" description="Aminopeptidase N-like N-terminal" evidence="13">
    <location>
        <begin position="62"/>
        <end position="249"/>
    </location>
</feature>
<name>A0A5R8WNN0_9BACT</name>
<dbReference type="GO" id="GO:0043171">
    <property type="term" value="P:peptide catabolic process"/>
    <property type="evidence" value="ECO:0007669"/>
    <property type="project" value="TreeGrafter"/>
</dbReference>
<evidence type="ECO:0000313" key="15">
    <source>
        <dbReference type="Proteomes" id="UP000305517"/>
    </source>
</evidence>
<evidence type="ECO:0000313" key="14">
    <source>
        <dbReference type="EMBL" id="TLM91170.1"/>
    </source>
</evidence>
<dbReference type="InterPro" id="IPR014782">
    <property type="entry name" value="Peptidase_M1_dom"/>
</dbReference>
<evidence type="ECO:0000259" key="12">
    <source>
        <dbReference type="Pfam" id="PF01433"/>
    </source>
</evidence>
<evidence type="ECO:0000256" key="11">
    <source>
        <dbReference type="ARBA" id="ARBA00023049"/>
    </source>
</evidence>
<keyword evidence="6" id="KW-0031">Aminopeptidase</keyword>
<proteinExistence type="inferred from homology"/>
<dbReference type="PANTHER" id="PTHR11533:SF174">
    <property type="entry name" value="PUROMYCIN-SENSITIVE AMINOPEPTIDASE-RELATED"/>
    <property type="match status" value="1"/>
</dbReference>
<dbReference type="Pfam" id="PF17900">
    <property type="entry name" value="Peptidase_M1_N"/>
    <property type="match status" value="1"/>
</dbReference>
<evidence type="ECO:0000256" key="8">
    <source>
        <dbReference type="ARBA" id="ARBA00022723"/>
    </source>
</evidence>
<dbReference type="CDD" id="cd09603">
    <property type="entry name" value="M1_APN_like"/>
    <property type="match status" value="1"/>
</dbReference>
<keyword evidence="8" id="KW-0479">Metal-binding</keyword>
<evidence type="ECO:0000256" key="3">
    <source>
        <dbReference type="ARBA" id="ARBA00010136"/>
    </source>
</evidence>
<dbReference type="Gene3D" id="1.10.390.10">
    <property type="entry name" value="Neutral Protease Domain 2"/>
    <property type="match status" value="1"/>
</dbReference>
<dbReference type="PRINTS" id="PR00756">
    <property type="entry name" value="ALADIPTASE"/>
</dbReference>
<dbReference type="Gene3D" id="1.25.10.10">
    <property type="entry name" value="Leucine-rich Repeat Variant"/>
    <property type="match status" value="1"/>
</dbReference>
<dbReference type="EC" id="3.4.11.2" evidence="4"/>
<protein>
    <recommendedName>
        <fullName evidence="5">Aminopeptidase N</fullName>
        <ecNumber evidence="4">3.4.11.2</ecNumber>
    </recommendedName>
</protein>
<comment type="similarity">
    <text evidence="3">Belongs to the peptidase M1 family.</text>
</comment>
<dbReference type="SMART" id="SM00567">
    <property type="entry name" value="EZ_HEAT"/>
    <property type="match status" value="3"/>
</dbReference>
<dbReference type="GO" id="GO:0006508">
    <property type="term" value="P:proteolysis"/>
    <property type="evidence" value="ECO:0007669"/>
    <property type="project" value="UniProtKB-KW"/>
</dbReference>
<dbReference type="GO" id="GO:0070006">
    <property type="term" value="F:metalloaminopeptidase activity"/>
    <property type="evidence" value="ECO:0007669"/>
    <property type="project" value="TreeGrafter"/>
</dbReference>
<dbReference type="SUPFAM" id="SSF55486">
    <property type="entry name" value="Metalloproteases ('zincins'), catalytic domain"/>
    <property type="match status" value="1"/>
</dbReference>
<keyword evidence="15" id="KW-1185">Reference proteome</keyword>
<keyword evidence="9" id="KW-0378">Hydrolase</keyword>
<dbReference type="Pfam" id="PF01433">
    <property type="entry name" value="Peptidase_M1"/>
    <property type="match status" value="1"/>
</dbReference>
<dbReference type="GO" id="GO:0042277">
    <property type="term" value="F:peptide binding"/>
    <property type="evidence" value="ECO:0007669"/>
    <property type="project" value="TreeGrafter"/>
</dbReference>
<evidence type="ECO:0000256" key="6">
    <source>
        <dbReference type="ARBA" id="ARBA00022438"/>
    </source>
</evidence>
<dbReference type="InterPro" id="IPR045357">
    <property type="entry name" value="Aminopeptidase_N-like_N"/>
</dbReference>
<dbReference type="InterPro" id="IPR050344">
    <property type="entry name" value="Peptidase_M1_aminopeptidases"/>
</dbReference>
<accession>A0A5R8WNN0</accession>
<sequence>MHLAVQSALLAAPHVNSLPLRISLCYLLAAAVLPAAARAQSAPPALPAHDSPPRLNDLVHTRLALRFDYARRYAYGQEWVTLKPHAYATDSLLLDAKGMDIKAVALVQGAGQQPLKYHYNGRQLRIGLDRAYKPGEPYTVFLDYVAKPDELGAKGSAAIRDAKGLYFINPDSAVAGKPRQIWTQGETEASSVWFPTIDRPNQKTTADISLTVPARYVTLSNGLMVNQKANADGTRTDQWQQTQPHAPYLFMLAVGDFRIQREQWRGKEISYYLEPQYAAQTQAIFGRTPEMLEFFSQKLGVEFPWTKYAQVVVRDYVSGAMENTSASLFGEHAQGTARELLDWEYSLVEREIAHELFHQWFGDYVTCESWGQLTVNESFANFSEVLWAEHKLGPDAAGRQAYRSLRTYLANPANFTKPLVRRQYADKEDVFDAVTYQKGGRILQLLRHELGEEVFFRGLNLYLTRQALGTGEAEQLRLALEDASGRDLTSFFQQWYYRPGHPVVTINYGPWDAATKTQPVTLRQTQGGAPYELPLDVDVYAGPGAPQRHRLRLREATQTFQLPAAQRPDLVNVDAENVLIWQKTDNKPLSAFVYQYQHAPRYLDRLEAILACAAHPEDAAARQTLLAALSDKYYALRWTVLENIDLVKQPALRAAVLPMVRRLAAHDPSPQVQAEALKVLGKLGEKRDARLFTKALDNRSYSVQGAALQALAAVDLPQAVRRATALQADHRAPLSAALVAVYAQAGDVARLPFVLAQVQAAAPLARLNMLPSLAQLLARVTDAASFRTGLAPFQQMGIEYKPFIGPQVLTMLQNLRTQTAASPIAAPAQQAIGEAVRAIEQAK</sequence>
<dbReference type="SUPFAM" id="SSF48371">
    <property type="entry name" value="ARM repeat"/>
    <property type="match status" value="1"/>
</dbReference>
<evidence type="ECO:0000256" key="7">
    <source>
        <dbReference type="ARBA" id="ARBA00022670"/>
    </source>
</evidence>
<evidence type="ECO:0000256" key="1">
    <source>
        <dbReference type="ARBA" id="ARBA00000098"/>
    </source>
</evidence>
<comment type="cofactor">
    <cofactor evidence="2">
        <name>Zn(2+)</name>
        <dbReference type="ChEBI" id="CHEBI:29105"/>
    </cofactor>
</comment>
<keyword evidence="11" id="KW-0482">Metalloprotease</keyword>
<dbReference type="Pfam" id="PF13646">
    <property type="entry name" value="HEAT_2"/>
    <property type="match status" value="1"/>
</dbReference>
<evidence type="ECO:0000256" key="4">
    <source>
        <dbReference type="ARBA" id="ARBA00012564"/>
    </source>
</evidence>
<dbReference type="Gene3D" id="2.60.40.1730">
    <property type="entry name" value="tricorn interacting facor f3 domain"/>
    <property type="match status" value="1"/>
</dbReference>
<dbReference type="InterPro" id="IPR011989">
    <property type="entry name" value="ARM-like"/>
</dbReference>
<evidence type="ECO:0000256" key="5">
    <source>
        <dbReference type="ARBA" id="ARBA00015611"/>
    </source>
</evidence>
<evidence type="ECO:0000256" key="9">
    <source>
        <dbReference type="ARBA" id="ARBA00022801"/>
    </source>
</evidence>
<evidence type="ECO:0000256" key="2">
    <source>
        <dbReference type="ARBA" id="ARBA00001947"/>
    </source>
</evidence>
<reference evidence="14 15" key="1">
    <citation type="submission" date="2019-05" db="EMBL/GenBank/DDBJ databases">
        <title>Hymenobacter edaphi sp. nov., isolated from abandoned arsenic-contaminated farmland soil.</title>
        <authorList>
            <person name="Nie L."/>
        </authorList>
    </citation>
    <scope>NUCLEOTIDE SEQUENCE [LARGE SCALE GENOMIC DNA]</scope>
    <source>
        <strain evidence="14 15">1-3-3-8</strain>
    </source>
</reference>
<comment type="caution">
    <text evidence="14">The sequence shown here is derived from an EMBL/GenBank/DDBJ whole genome shotgun (WGS) entry which is preliminary data.</text>
</comment>
<keyword evidence="7" id="KW-0645">Protease</keyword>
<dbReference type="OrthoDB" id="100605at2"/>
<dbReference type="EMBL" id="VAJM01000008">
    <property type="protein sequence ID" value="TLM91170.1"/>
    <property type="molecule type" value="Genomic_DNA"/>
</dbReference>
<dbReference type="SUPFAM" id="SSF63737">
    <property type="entry name" value="Leukotriene A4 hydrolase N-terminal domain"/>
    <property type="match status" value="1"/>
</dbReference>
<dbReference type="AlphaFoldDB" id="A0A5R8WNN0"/>
<dbReference type="GO" id="GO:0005615">
    <property type="term" value="C:extracellular space"/>
    <property type="evidence" value="ECO:0007669"/>
    <property type="project" value="TreeGrafter"/>
</dbReference>
<gene>
    <name evidence="14" type="ORF">FDY95_16375</name>
</gene>
<dbReference type="GO" id="GO:0016020">
    <property type="term" value="C:membrane"/>
    <property type="evidence" value="ECO:0007669"/>
    <property type="project" value="TreeGrafter"/>
</dbReference>
<keyword evidence="10" id="KW-0862">Zinc</keyword>
<dbReference type="Proteomes" id="UP000305517">
    <property type="component" value="Unassembled WGS sequence"/>
</dbReference>
<dbReference type="InterPro" id="IPR027268">
    <property type="entry name" value="Peptidase_M4/M1_CTD_sf"/>
</dbReference>
<dbReference type="InterPro" id="IPR001930">
    <property type="entry name" value="Peptidase_M1"/>
</dbReference>
<dbReference type="InterPro" id="IPR016024">
    <property type="entry name" value="ARM-type_fold"/>
</dbReference>
<dbReference type="GO" id="GO:0008270">
    <property type="term" value="F:zinc ion binding"/>
    <property type="evidence" value="ECO:0007669"/>
    <property type="project" value="InterPro"/>
</dbReference>
<organism evidence="14 15">
    <name type="scientific">Hymenobacter jeollabukensis</name>
    <dbReference type="NCBI Taxonomy" id="2025313"/>
    <lineage>
        <taxon>Bacteria</taxon>
        <taxon>Pseudomonadati</taxon>
        <taxon>Bacteroidota</taxon>
        <taxon>Cytophagia</taxon>
        <taxon>Cytophagales</taxon>
        <taxon>Hymenobacteraceae</taxon>
        <taxon>Hymenobacter</taxon>
    </lineage>
</organism>
<feature type="domain" description="Peptidase M1 membrane alanine aminopeptidase" evidence="12">
    <location>
        <begin position="287"/>
        <end position="495"/>
    </location>
</feature>
<dbReference type="GO" id="GO:0005737">
    <property type="term" value="C:cytoplasm"/>
    <property type="evidence" value="ECO:0007669"/>
    <property type="project" value="TreeGrafter"/>
</dbReference>
<dbReference type="GO" id="GO:0016285">
    <property type="term" value="F:alanyl aminopeptidase activity"/>
    <property type="evidence" value="ECO:0007669"/>
    <property type="project" value="UniProtKB-EC"/>
</dbReference>
<dbReference type="InterPro" id="IPR042097">
    <property type="entry name" value="Aminopeptidase_N-like_N_sf"/>
</dbReference>
<dbReference type="InterPro" id="IPR004155">
    <property type="entry name" value="PBS_lyase_HEAT"/>
</dbReference>
<evidence type="ECO:0000256" key="10">
    <source>
        <dbReference type="ARBA" id="ARBA00022833"/>
    </source>
</evidence>
<comment type="catalytic activity">
    <reaction evidence="1">
        <text>Release of an N-terminal amino acid, Xaa-|-Yaa- from a peptide, amide or arylamide. Xaa is preferably Ala, but may be most amino acids including Pro (slow action). When a terminal hydrophobic residue is followed by a prolyl residue, the two may be released as an intact Xaa-Pro dipeptide.</text>
        <dbReference type="EC" id="3.4.11.2"/>
    </reaction>
</comment>
<dbReference type="PANTHER" id="PTHR11533">
    <property type="entry name" value="PROTEASE M1 ZINC METALLOPROTEASE"/>
    <property type="match status" value="1"/>
</dbReference>